<name>A0A146K4N0_9EUKA</name>
<dbReference type="InterPro" id="IPR026906">
    <property type="entry name" value="LRR_5"/>
</dbReference>
<accession>A0A146K4N0</accession>
<dbReference type="Gene3D" id="3.80.10.10">
    <property type="entry name" value="Ribonuclease Inhibitor"/>
    <property type="match status" value="1"/>
</dbReference>
<dbReference type="Pfam" id="PF13306">
    <property type="entry name" value="LRR_5"/>
    <property type="match status" value="1"/>
</dbReference>
<dbReference type="InterPro" id="IPR032675">
    <property type="entry name" value="LRR_dom_sf"/>
</dbReference>
<gene>
    <name evidence="1" type="ORF">TPC1_20170</name>
</gene>
<proteinExistence type="predicted"/>
<feature type="non-terminal residue" evidence="1">
    <location>
        <position position="1"/>
    </location>
</feature>
<reference evidence="1" key="1">
    <citation type="submission" date="2015-07" db="EMBL/GenBank/DDBJ databases">
        <title>Adaptation to a free-living lifestyle via gene acquisitions in the diplomonad Trepomonas sp. PC1.</title>
        <authorList>
            <person name="Xu F."/>
            <person name="Jerlstrom-Hultqvist J."/>
            <person name="Kolisko M."/>
            <person name="Simpson A.G.B."/>
            <person name="Roger A.J."/>
            <person name="Svard S.G."/>
            <person name="Andersson J.O."/>
        </authorList>
    </citation>
    <scope>NUCLEOTIDE SEQUENCE</scope>
    <source>
        <strain evidence="1">PC1</strain>
    </source>
</reference>
<evidence type="ECO:0000313" key="1">
    <source>
        <dbReference type="EMBL" id="JAP90531.1"/>
    </source>
</evidence>
<dbReference type="AlphaFoldDB" id="A0A146K4N0"/>
<protein>
    <submittedName>
        <fullName evidence="1">Leucine rich repeats-containing protein</fullName>
    </submittedName>
</protein>
<sequence>FFQNLTQVCQFGFKNCFSLRKFVAKSCLSVQESAFENSFSLEVFEASNVKEIKANCFKRSGIRMLRLPGAVDTNETAFDQSQIKFLKTAKGVEIGQFDVEAQNIELERLIRRIQ</sequence>
<dbReference type="EMBL" id="GDID01006075">
    <property type="protein sequence ID" value="JAP90531.1"/>
    <property type="molecule type" value="Transcribed_RNA"/>
</dbReference>
<organism evidence="1">
    <name type="scientific">Trepomonas sp. PC1</name>
    <dbReference type="NCBI Taxonomy" id="1076344"/>
    <lineage>
        <taxon>Eukaryota</taxon>
        <taxon>Metamonada</taxon>
        <taxon>Diplomonadida</taxon>
        <taxon>Hexamitidae</taxon>
        <taxon>Hexamitinae</taxon>
        <taxon>Trepomonas</taxon>
    </lineage>
</organism>
<feature type="non-terminal residue" evidence="1">
    <location>
        <position position="114"/>
    </location>
</feature>